<feature type="compositionally biased region" description="Polar residues" evidence="1">
    <location>
        <begin position="125"/>
        <end position="136"/>
    </location>
</feature>
<protein>
    <recommendedName>
        <fullName evidence="2">Rad60/SUMO-like domain-containing protein</fullName>
    </recommendedName>
</protein>
<accession>A0AAV0FXT4</accession>
<proteinExistence type="predicted"/>
<dbReference type="InterPro" id="IPR022617">
    <property type="entry name" value="Rad60/SUMO-like_dom"/>
</dbReference>
<feature type="region of interest" description="Disordered" evidence="1">
    <location>
        <begin position="25"/>
        <end position="57"/>
    </location>
</feature>
<dbReference type="PANTHER" id="PTHR47813:SF2">
    <property type="entry name" value="UBIQUITIN-LIKE SUPERFAMILY PROTEIN"/>
    <property type="match status" value="1"/>
</dbReference>
<feature type="domain" description="Rad60/SUMO-like" evidence="2">
    <location>
        <begin position="149"/>
        <end position="217"/>
    </location>
</feature>
<feature type="compositionally biased region" description="Basic and acidic residues" evidence="1">
    <location>
        <begin position="48"/>
        <end position="57"/>
    </location>
</feature>
<dbReference type="InterPro" id="IPR029071">
    <property type="entry name" value="Ubiquitin-like_domsf"/>
</dbReference>
<evidence type="ECO:0000313" key="5">
    <source>
        <dbReference type="Proteomes" id="UP001152523"/>
    </source>
</evidence>
<dbReference type="SUPFAM" id="SSF54236">
    <property type="entry name" value="Ubiquitin-like"/>
    <property type="match status" value="1"/>
</dbReference>
<dbReference type="EMBL" id="CAMAPF010001020">
    <property type="protein sequence ID" value="CAH9139870.1"/>
    <property type="molecule type" value="Genomic_DNA"/>
</dbReference>
<evidence type="ECO:0000313" key="3">
    <source>
        <dbReference type="EMBL" id="CAH9104788.1"/>
    </source>
</evidence>
<feature type="region of interest" description="Disordered" evidence="1">
    <location>
        <begin position="113"/>
        <end position="143"/>
    </location>
</feature>
<feature type="region of interest" description="Disordered" evidence="1">
    <location>
        <begin position="65"/>
        <end position="84"/>
    </location>
</feature>
<reference evidence="4" key="1">
    <citation type="submission" date="2022-07" db="EMBL/GenBank/DDBJ databases">
        <authorList>
            <person name="Macas J."/>
            <person name="Novak P."/>
            <person name="Neumann P."/>
        </authorList>
    </citation>
    <scope>NUCLEOTIDE SEQUENCE</scope>
</reference>
<evidence type="ECO:0000313" key="4">
    <source>
        <dbReference type="EMBL" id="CAH9139870.1"/>
    </source>
</evidence>
<dbReference type="Gene3D" id="3.10.20.90">
    <property type="entry name" value="Phosphatidylinositol 3-kinase Catalytic Subunit, Chain A, domain 1"/>
    <property type="match status" value="1"/>
</dbReference>
<comment type="caution">
    <text evidence="4">The sequence shown here is derived from an EMBL/GenBank/DDBJ whole genome shotgun (WGS) entry which is preliminary data.</text>
</comment>
<sequence>MDDSADELEPLFDYRRVQPFNVVCLDDDSPQSSPVADSKRPKTGGSDNGEKQEKKDVIQVMDCDGNDDEEWLRPPPMVSANTKTHCENATIKEIRLKKKELASLAESAKEVLRDVEESAKRDHSNSTSLHSSQESIAEQKMKPSSERAKIVICIQDNEGSKQYRVFKDDKFEKLYQIYADKAKLSLQNISFRFDGDKVNLTDTPDSLGMEDNDIVEAHVKPN</sequence>
<gene>
    <name evidence="3" type="ORF">CEPIT_LOCUS16909</name>
    <name evidence="4" type="ORF">CEPIT_LOCUS37909</name>
</gene>
<name>A0AAV0FXT4_9ASTE</name>
<dbReference type="PANTHER" id="PTHR47813">
    <property type="entry name" value="UBIQUITIN-LIKE SUPERFAMILY PROTEIN"/>
    <property type="match status" value="1"/>
</dbReference>
<dbReference type="AlphaFoldDB" id="A0AAV0FXT4"/>
<dbReference type="EMBL" id="CAMAPF010000128">
    <property type="protein sequence ID" value="CAH9104788.1"/>
    <property type="molecule type" value="Genomic_DNA"/>
</dbReference>
<keyword evidence="5" id="KW-1185">Reference proteome</keyword>
<organism evidence="4 5">
    <name type="scientific">Cuscuta epithymum</name>
    <dbReference type="NCBI Taxonomy" id="186058"/>
    <lineage>
        <taxon>Eukaryota</taxon>
        <taxon>Viridiplantae</taxon>
        <taxon>Streptophyta</taxon>
        <taxon>Embryophyta</taxon>
        <taxon>Tracheophyta</taxon>
        <taxon>Spermatophyta</taxon>
        <taxon>Magnoliopsida</taxon>
        <taxon>eudicotyledons</taxon>
        <taxon>Gunneridae</taxon>
        <taxon>Pentapetalae</taxon>
        <taxon>asterids</taxon>
        <taxon>lamiids</taxon>
        <taxon>Solanales</taxon>
        <taxon>Convolvulaceae</taxon>
        <taxon>Cuscuteae</taxon>
        <taxon>Cuscuta</taxon>
        <taxon>Cuscuta subgen. Cuscuta</taxon>
    </lineage>
</organism>
<dbReference type="Pfam" id="PF11976">
    <property type="entry name" value="Rad60-SLD"/>
    <property type="match status" value="1"/>
</dbReference>
<feature type="compositionally biased region" description="Basic and acidic residues" evidence="1">
    <location>
        <begin position="113"/>
        <end position="124"/>
    </location>
</feature>
<evidence type="ECO:0000259" key="2">
    <source>
        <dbReference type="Pfam" id="PF11976"/>
    </source>
</evidence>
<dbReference type="CDD" id="cd01763">
    <property type="entry name" value="Ubl_SUMO_like"/>
    <property type="match status" value="1"/>
</dbReference>
<evidence type="ECO:0000256" key="1">
    <source>
        <dbReference type="SAM" id="MobiDB-lite"/>
    </source>
</evidence>
<dbReference type="Proteomes" id="UP001152523">
    <property type="component" value="Unassembled WGS sequence"/>
</dbReference>